<gene>
    <name evidence="1" type="primary">Dyak\GE28208</name>
    <name evidence="1" type="synonym">GE28208</name>
    <name evidence="1" type="ORF">Dyak_GE28208</name>
</gene>
<dbReference type="OrthoDB" id="7842679at2759"/>
<dbReference type="Proteomes" id="UP000002282">
    <property type="component" value="Unassembled WGS sequence"/>
</dbReference>
<accession>A0A0R1EB16</accession>
<evidence type="ECO:0000313" key="1">
    <source>
        <dbReference type="EMBL" id="KRK05123.1"/>
    </source>
</evidence>
<reference evidence="1 2" key="2">
    <citation type="journal article" date="2007" name="PLoS Biol.">
        <title>Principles of genome evolution in the Drosophila melanogaster species group.</title>
        <authorList>
            <person name="Ranz J.M."/>
            <person name="Maurin D."/>
            <person name="Chan Y.S."/>
            <person name="von Grotthuss M."/>
            <person name="Hillier L.W."/>
            <person name="Roote J."/>
            <person name="Ashburner M."/>
            <person name="Bergman C.M."/>
        </authorList>
    </citation>
    <scope>NUCLEOTIDE SEQUENCE [LARGE SCALE GENOMIC DNA]</scope>
    <source>
        <strain evidence="2">Tai18E2 / Tucson 14021-0261.01</strain>
    </source>
</reference>
<proteinExistence type="predicted"/>
<protein>
    <submittedName>
        <fullName evidence="1">Uncharacterized protein</fullName>
    </submittedName>
</protein>
<organism evidence="1 2">
    <name type="scientific">Drosophila yakuba</name>
    <name type="common">Fruit fly</name>
    <dbReference type="NCBI Taxonomy" id="7245"/>
    <lineage>
        <taxon>Eukaryota</taxon>
        <taxon>Metazoa</taxon>
        <taxon>Ecdysozoa</taxon>
        <taxon>Arthropoda</taxon>
        <taxon>Hexapoda</taxon>
        <taxon>Insecta</taxon>
        <taxon>Pterygota</taxon>
        <taxon>Neoptera</taxon>
        <taxon>Endopterygota</taxon>
        <taxon>Diptera</taxon>
        <taxon>Brachycera</taxon>
        <taxon>Muscomorpha</taxon>
        <taxon>Ephydroidea</taxon>
        <taxon>Drosophilidae</taxon>
        <taxon>Drosophila</taxon>
        <taxon>Sophophora</taxon>
    </lineage>
</organism>
<sequence>MPSRRSLIQLRAVLPPVATKCRLPTLHIVADAADVYIVWLMGKAGGEVSVMGVQLNEAQWGERVSCQRQSSTSNITPFSVRSITYNPSALLTFPSKNICKSSLKVSDLCLFNETKMTYTSSMPSDLTEDALSQSAYINANMSL</sequence>
<dbReference type="AlphaFoldDB" id="A0A0R1EB16"/>
<reference evidence="1 2" key="1">
    <citation type="journal article" date="2007" name="Nature">
        <title>Evolution of genes and genomes on the Drosophila phylogeny.</title>
        <authorList>
            <consortium name="Drosophila 12 Genomes Consortium"/>
            <person name="Clark A.G."/>
            <person name="Eisen M.B."/>
            <person name="Smith D.R."/>
            <person name="Bergman C.M."/>
            <person name="Oliver B."/>
            <person name="Markow T.A."/>
            <person name="Kaufman T.C."/>
            <person name="Kellis M."/>
            <person name="Gelbart W."/>
            <person name="Iyer V.N."/>
            <person name="Pollard D.A."/>
            <person name="Sackton T.B."/>
            <person name="Larracuente A.M."/>
            <person name="Singh N.D."/>
            <person name="Abad J.P."/>
            <person name="Abt D.N."/>
            <person name="Adryan B."/>
            <person name="Aguade M."/>
            <person name="Akashi H."/>
            <person name="Anderson W.W."/>
            <person name="Aquadro C.F."/>
            <person name="Ardell D.H."/>
            <person name="Arguello R."/>
            <person name="Artieri C.G."/>
            <person name="Barbash D.A."/>
            <person name="Barker D."/>
            <person name="Barsanti P."/>
            <person name="Batterham P."/>
            <person name="Batzoglou S."/>
            <person name="Begun D."/>
            <person name="Bhutkar A."/>
            <person name="Blanco E."/>
            <person name="Bosak S.A."/>
            <person name="Bradley R.K."/>
            <person name="Brand A.D."/>
            <person name="Brent M.R."/>
            <person name="Brooks A.N."/>
            <person name="Brown R.H."/>
            <person name="Butlin R.K."/>
            <person name="Caggese C."/>
            <person name="Calvi B.R."/>
            <person name="Bernardo de Carvalho A."/>
            <person name="Caspi A."/>
            <person name="Castrezana S."/>
            <person name="Celniker S.E."/>
            <person name="Chang J.L."/>
            <person name="Chapple C."/>
            <person name="Chatterji S."/>
            <person name="Chinwalla A."/>
            <person name="Civetta A."/>
            <person name="Clifton S.W."/>
            <person name="Comeron J.M."/>
            <person name="Costello J.C."/>
            <person name="Coyne J.A."/>
            <person name="Daub J."/>
            <person name="David R.G."/>
            <person name="Delcher A.L."/>
            <person name="Delehaunty K."/>
            <person name="Do C.B."/>
            <person name="Ebling H."/>
            <person name="Edwards K."/>
            <person name="Eickbush T."/>
            <person name="Evans J.D."/>
            <person name="Filipski A."/>
            <person name="Findeiss S."/>
            <person name="Freyhult E."/>
            <person name="Fulton L."/>
            <person name="Fulton R."/>
            <person name="Garcia A.C."/>
            <person name="Gardiner A."/>
            <person name="Garfield D.A."/>
            <person name="Garvin B.E."/>
            <person name="Gibson G."/>
            <person name="Gilbert D."/>
            <person name="Gnerre S."/>
            <person name="Godfrey J."/>
            <person name="Good R."/>
            <person name="Gotea V."/>
            <person name="Gravely B."/>
            <person name="Greenberg A.J."/>
            <person name="Griffiths-Jones S."/>
            <person name="Gross S."/>
            <person name="Guigo R."/>
            <person name="Gustafson E.A."/>
            <person name="Haerty W."/>
            <person name="Hahn M.W."/>
            <person name="Halligan D.L."/>
            <person name="Halpern A.L."/>
            <person name="Halter G.M."/>
            <person name="Han M.V."/>
            <person name="Heger A."/>
            <person name="Hillier L."/>
            <person name="Hinrichs A.S."/>
            <person name="Holmes I."/>
            <person name="Hoskins R.A."/>
            <person name="Hubisz M.J."/>
            <person name="Hultmark D."/>
            <person name="Huntley M.A."/>
            <person name="Jaffe D.B."/>
            <person name="Jagadeeshan S."/>
            <person name="Jeck W.R."/>
            <person name="Johnson J."/>
            <person name="Jones C.D."/>
            <person name="Jordan W.C."/>
            <person name="Karpen G.H."/>
            <person name="Kataoka E."/>
            <person name="Keightley P.D."/>
            <person name="Kheradpour P."/>
            <person name="Kirkness E.F."/>
            <person name="Koerich L.B."/>
            <person name="Kristiansen K."/>
            <person name="Kudrna D."/>
            <person name="Kulathinal R.J."/>
            <person name="Kumar S."/>
            <person name="Kwok R."/>
            <person name="Lander E."/>
            <person name="Langley C.H."/>
            <person name="Lapoint R."/>
            <person name="Lazzaro B.P."/>
            <person name="Lee S.J."/>
            <person name="Levesque L."/>
            <person name="Li R."/>
            <person name="Lin C.F."/>
            <person name="Lin M.F."/>
            <person name="Lindblad-Toh K."/>
            <person name="Llopart A."/>
            <person name="Long M."/>
            <person name="Low L."/>
            <person name="Lozovsky E."/>
            <person name="Lu J."/>
            <person name="Luo M."/>
            <person name="Machado C.A."/>
            <person name="Makalowski W."/>
            <person name="Marzo M."/>
            <person name="Matsuda M."/>
            <person name="Matzkin L."/>
            <person name="McAllister B."/>
            <person name="McBride C.S."/>
            <person name="McKernan B."/>
            <person name="McKernan K."/>
            <person name="Mendez-Lago M."/>
            <person name="Minx P."/>
            <person name="Mollenhauer M.U."/>
            <person name="Montooth K."/>
            <person name="Mount S.M."/>
            <person name="Mu X."/>
            <person name="Myers E."/>
            <person name="Negre B."/>
            <person name="Newfeld S."/>
            <person name="Nielsen R."/>
            <person name="Noor M.A."/>
            <person name="O'Grady P."/>
            <person name="Pachter L."/>
            <person name="Papaceit M."/>
            <person name="Parisi M.J."/>
            <person name="Parisi M."/>
            <person name="Parts L."/>
            <person name="Pedersen J.S."/>
            <person name="Pesole G."/>
            <person name="Phillippy A.M."/>
            <person name="Ponting C.P."/>
            <person name="Pop M."/>
            <person name="Porcelli D."/>
            <person name="Powell J.R."/>
            <person name="Prohaska S."/>
            <person name="Pruitt K."/>
            <person name="Puig M."/>
            <person name="Quesneville H."/>
            <person name="Ram K.R."/>
            <person name="Rand D."/>
            <person name="Rasmussen M.D."/>
            <person name="Reed L.K."/>
            <person name="Reenan R."/>
            <person name="Reily A."/>
            <person name="Remington K.A."/>
            <person name="Rieger T.T."/>
            <person name="Ritchie M.G."/>
            <person name="Robin C."/>
            <person name="Rogers Y.H."/>
            <person name="Rohde C."/>
            <person name="Rozas J."/>
            <person name="Rubenfield M.J."/>
            <person name="Ruiz A."/>
            <person name="Russo S."/>
            <person name="Salzberg S.L."/>
            <person name="Sanchez-Gracia A."/>
            <person name="Saranga D.J."/>
            <person name="Sato H."/>
            <person name="Schaeffer S.W."/>
            <person name="Schatz M.C."/>
            <person name="Schlenke T."/>
            <person name="Schwartz R."/>
            <person name="Segarra C."/>
            <person name="Singh R.S."/>
            <person name="Sirot L."/>
            <person name="Sirota M."/>
            <person name="Sisneros N.B."/>
            <person name="Smith C.D."/>
            <person name="Smith T.F."/>
            <person name="Spieth J."/>
            <person name="Stage D.E."/>
            <person name="Stark A."/>
            <person name="Stephan W."/>
            <person name="Strausberg R.L."/>
            <person name="Strempel S."/>
            <person name="Sturgill D."/>
            <person name="Sutton G."/>
            <person name="Sutton G.G."/>
            <person name="Tao W."/>
            <person name="Teichmann S."/>
            <person name="Tobari Y.N."/>
            <person name="Tomimura Y."/>
            <person name="Tsolas J.M."/>
            <person name="Valente V.L."/>
            <person name="Venter E."/>
            <person name="Venter J.C."/>
            <person name="Vicario S."/>
            <person name="Vieira F.G."/>
            <person name="Vilella A.J."/>
            <person name="Villasante A."/>
            <person name="Walenz B."/>
            <person name="Wang J."/>
            <person name="Wasserman M."/>
            <person name="Watts T."/>
            <person name="Wilson D."/>
            <person name="Wilson R.K."/>
            <person name="Wing R.A."/>
            <person name="Wolfner M.F."/>
            <person name="Wong A."/>
            <person name="Wong G.K."/>
            <person name="Wu C.I."/>
            <person name="Wu G."/>
            <person name="Yamamoto D."/>
            <person name="Yang H.P."/>
            <person name="Yang S.P."/>
            <person name="Yorke J.A."/>
            <person name="Yoshida K."/>
            <person name="Zdobnov E."/>
            <person name="Zhang P."/>
            <person name="Zhang Y."/>
            <person name="Zimin A.V."/>
            <person name="Baldwin J."/>
            <person name="Abdouelleil A."/>
            <person name="Abdulkadir J."/>
            <person name="Abebe A."/>
            <person name="Abera B."/>
            <person name="Abreu J."/>
            <person name="Acer S.C."/>
            <person name="Aftuck L."/>
            <person name="Alexander A."/>
            <person name="An P."/>
            <person name="Anderson E."/>
            <person name="Anderson S."/>
            <person name="Arachi H."/>
            <person name="Azer M."/>
            <person name="Bachantsang P."/>
            <person name="Barry A."/>
            <person name="Bayul T."/>
            <person name="Berlin A."/>
            <person name="Bessette D."/>
            <person name="Bloom T."/>
            <person name="Blye J."/>
            <person name="Boguslavskiy L."/>
            <person name="Bonnet C."/>
            <person name="Boukhgalter B."/>
            <person name="Bourzgui I."/>
            <person name="Brown A."/>
            <person name="Cahill P."/>
            <person name="Channer S."/>
            <person name="Cheshatsang Y."/>
            <person name="Chuda L."/>
            <person name="Citroen M."/>
            <person name="Collymore A."/>
            <person name="Cooke P."/>
            <person name="Costello M."/>
            <person name="D'Aco K."/>
            <person name="Daza R."/>
            <person name="De Haan G."/>
            <person name="DeGray S."/>
            <person name="DeMaso C."/>
            <person name="Dhargay N."/>
            <person name="Dooley K."/>
            <person name="Dooley E."/>
            <person name="Doricent M."/>
            <person name="Dorje P."/>
            <person name="Dorjee K."/>
            <person name="Dupes A."/>
            <person name="Elong R."/>
            <person name="Falk J."/>
            <person name="Farina A."/>
            <person name="Faro S."/>
            <person name="Ferguson D."/>
            <person name="Fisher S."/>
            <person name="Foley C.D."/>
            <person name="Franke A."/>
            <person name="Friedrich D."/>
            <person name="Gadbois L."/>
            <person name="Gearin G."/>
            <person name="Gearin C.R."/>
            <person name="Giannoukos G."/>
            <person name="Goode T."/>
            <person name="Graham J."/>
            <person name="Grandbois E."/>
            <person name="Grewal S."/>
            <person name="Gyaltsen K."/>
            <person name="Hafez N."/>
            <person name="Hagos B."/>
            <person name="Hall J."/>
            <person name="Henson C."/>
            <person name="Hollinger A."/>
            <person name="Honan T."/>
            <person name="Huard M.D."/>
            <person name="Hughes L."/>
            <person name="Hurhula B."/>
            <person name="Husby M.E."/>
            <person name="Kamat A."/>
            <person name="Kanga B."/>
            <person name="Kashin S."/>
            <person name="Khazanovich D."/>
            <person name="Kisner P."/>
            <person name="Lance K."/>
            <person name="Lara M."/>
            <person name="Lee W."/>
            <person name="Lennon N."/>
            <person name="Letendre F."/>
            <person name="LeVine R."/>
            <person name="Lipovsky A."/>
            <person name="Liu X."/>
            <person name="Liu J."/>
            <person name="Liu S."/>
            <person name="Lokyitsang T."/>
            <person name="Lokyitsang Y."/>
            <person name="Lubonja R."/>
            <person name="Lui A."/>
            <person name="MacDonald P."/>
            <person name="Magnisalis V."/>
            <person name="Maru K."/>
            <person name="Matthews C."/>
            <person name="McCusker W."/>
            <person name="McDonough S."/>
            <person name="Mehta T."/>
            <person name="Meldrim J."/>
            <person name="Meneus L."/>
            <person name="Mihai O."/>
            <person name="Mihalev A."/>
            <person name="Mihova T."/>
            <person name="Mittelman R."/>
            <person name="Mlenga V."/>
            <person name="Montmayeur A."/>
            <person name="Mulrain L."/>
            <person name="Navidi A."/>
            <person name="Naylor J."/>
            <person name="Negash T."/>
            <person name="Nguyen T."/>
            <person name="Nguyen N."/>
            <person name="Nicol R."/>
            <person name="Norbu C."/>
            <person name="Norbu N."/>
            <person name="Novod N."/>
            <person name="O'Neill B."/>
            <person name="Osman S."/>
            <person name="Markiewicz E."/>
            <person name="Oyono O.L."/>
            <person name="Patti C."/>
            <person name="Phunkhang P."/>
            <person name="Pierre F."/>
            <person name="Priest M."/>
            <person name="Raghuraman S."/>
            <person name="Rege F."/>
            <person name="Reyes R."/>
            <person name="Rise C."/>
            <person name="Rogov P."/>
            <person name="Ross K."/>
            <person name="Ryan E."/>
            <person name="Settipalli S."/>
            <person name="Shea T."/>
            <person name="Sherpa N."/>
            <person name="Shi L."/>
            <person name="Shih D."/>
            <person name="Sparrow T."/>
            <person name="Spaulding J."/>
            <person name="Stalker J."/>
            <person name="Stange-Thomann N."/>
            <person name="Stavropoulos S."/>
            <person name="Stone C."/>
            <person name="Strader C."/>
            <person name="Tesfaye S."/>
            <person name="Thomson T."/>
            <person name="Thoulutsang Y."/>
            <person name="Thoulutsang D."/>
            <person name="Topham K."/>
            <person name="Topping I."/>
            <person name="Tsamla T."/>
            <person name="Vassiliev H."/>
            <person name="Vo A."/>
            <person name="Wangchuk T."/>
            <person name="Wangdi T."/>
            <person name="Weiand M."/>
            <person name="Wilkinson J."/>
            <person name="Wilson A."/>
            <person name="Yadav S."/>
            <person name="Young G."/>
            <person name="Yu Q."/>
            <person name="Zembek L."/>
            <person name="Zhong D."/>
            <person name="Zimmer A."/>
            <person name="Zwirko Z."/>
            <person name="Jaffe D.B."/>
            <person name="Alvarez P."/>
            <person name="Brockman W."/>
            <person name="Butler J."/>
            <person name="Chin C."/>
            <person name="Gnerre S."/>
            <person name="Grabherr M."/>
            <person name="Kleber M."/>
            <person name="Mauceli E."/>
            <person name="MacCallum I."/>
        </authorList>
    </citation>
    <scope>NUCLEOTIDE SEQUENCE [LARGE SCALE GENOMIC DNA]</scope>
    <source>
        <strain evidence="2">Tai18E2 / Tucson 14021-0261.01</strain>
    </source>
</reference>
<dbReference type="KEGG" id="dya:Dyak_GE28208"/>
<dbReference type="EMBL" id="CH891608">
    <property type="protein sequence ID" value="KRK05123.1"/>
    <property type="molecule type" value="Genomic_DNA"/>
</dbReference>
<evidence type="ECO:0000313" key="2">
    <source>
        <dbReference type="Proteomes" id="UP000002282"/>
    </source>
</evidence>
<name>A0A0R1EB16_DROYA</name>
<keyword evidence="2" id="KW-1185">Reference proteome</keyword>